<comment type="caution">
    <text evidence="1">The sequence shown here is derived from an EMBL/GenBank/DDBJ whole genome shotgun (WGS) entry which is preliminary data.</text>
</comment>
<proteinExistence type="predicted"/>
<evidence type="ECO:0000313" key="2">
    <source>
        <dbReference type="Proteomes" id="UP001367508"/>
    </source>
</evidence>
<dbReference type="EMBL" id="JAYMYQ010000006">
    <property type="protein sequence ID" value="KAK7324111.1"/>
    <property type="molecule type" value="Genomic_DNA"/>
</dbReference>
<keyword evidence="2" id="KW-1185">Reference proteome</keyword>
<evidence type="ECO:0000313" key="1">
    <source>
        <dbReference type="EMBL" id="KAK7324111.1"/>
    </source>
</evidence>
<sequence length="162" mass="18127">MDILGEKHDQKRKVVRICVEALLGSTEKGTVVVTRNPRQHAHMTFSLRPERNGRHLKPNFMHTAKMAPPRGILPWLVQIAYCKPKGSGNGSSPLLQIGPPIPYPNWLDDATIRDVAGSMGDIVKQKNEQERSTLPLCNQTRACVRWGGHEAMQRTCTPMGLR</sequence>
<reference evidence="1 2" key="1">
    <citation type="submission" date="2024-01" db="EMBL/GenBank/DDBJ databases">
        <title>The genomes of 5 underutilized Papilionoideae crops provide insights into root nodulation and disease resistanc.</title>
        <authorList>
            <person name="Jiang F."/>
        </authorList>
    </citation>
    <scope>NUCLEOTIDE SEQUENCE [LARGE SCALE GENOMIC DNA]</scope>
    <source>
        <strain evidence="1">LVBAO_FW01</strain>
        <tissue evidence="1">Leaves</tissue>
    </source>
</reference>
<protein>
    <submittedName>
        <fullName evidence="1">Uncharacterized protein</fullName>
    </submittedName>
</protein>
<dbReference type="AlphaFoldDB" id="A0AAN9Q6N6"/>
<accession>A0AAN9Q6N6</accession>
<organism evidence="1 2">
    <name type="scientific">Canavalia gladiata</name>
    <name type="common">Sword bean</name>
    <name type="synonym">Dolichos gladiatus</name>
    <dbReference type="NCBI Taxonomy" id="3824"/>
    <lineage>
        <taxon>Eukaryota</taxon>
        <taxon>Viridiplantae</taxon>
        <taxon>Streptophyta</taxon>
        <taxon>Embryophyta</taxon>
        <taxon>Tracheophyta</taxon>
        <taxon>Spermatophyta</taxon>
        <taxon>Magnoliopsida</taxon>
        <taxon>eudicotyledons</taxon>
        <taxon>Gunneridae</taxon>
        <taxon>Pentapetalae</taxon>
        <taxon>rosids</taxon>
        <taxon>fabids</taxon>
        <taxon>Fabales</taxon>
        <taxon>Fabaceae</taxon>
        <taxon>Papilionoideae</taxon>
        <taxon>50 kb inversion clade</taxon>
        <taxon>NPAAA clade</taxon>
        <taxon>indigoferoid/millettioid clade</taxon>
        <taxon>Phaseoleae</taxon>
        <taxon>Canavalia</taxon>
    </lineage>
</organism>
<dbReference type="Proteomes" id="UP001367508">
    <property type="component" value="Unassembled WGS sequence"/>
</dbReference>
<gene>
    <name evidence="1" type="ORF">VNO77_27633</name>
</gene>
<name>A0AAN9Q6N6_CANGL</name>